<feature type="non-terminal residue" evidence="1">
    <location>
        <position position="1"/>
    </location>
</feature>
<proteinExistence type="predicted"/>
<reference evidence="1" key="2">
    <citation type="submission" date="2023-05" db="EMBL/GenBank/DDBJ databases">
        <authorList>
            <person name="Fouks B."/>
        </authorList>
    </citation>
    <scope>NUCLEOTIDE SEQUENCE</scope>
    <source>
        <strain evidence="1">Stay&amp;Tobe</strain>
        <tissue evidence="1">Testes</tissue>
    </source>
</reference>
<gene>
    <name evidence="1" type="ORF">L9F63_027513</name>
</gene>
<dbReference type="AlphaFoldDB" id="A0AAD8EKD4"/>
<feature type="non-terminal residue" evidence="1">
    <location>
        <position position="222"/>
    </location>
</feature>
<comment type="caution">
    <text evidence="1">The sequence shown here is derived from an EMBL/GenBank/DDBJ whole genome shotgun (WGS) entry which is preliminary data.</text>
</comment>
<evidence type="ECO:0000313" key="1">
    <source>
        <dbReference type="EMBL" id="KAJ9593845.1"/>
    </source>
</evidence>
<organism evidence="1 2">
    <name type="scientific">Diploptera punctata</name>
    <name type="common">Pacific beetle cockroach</name>
    <dbReference type="NCBI Taxonomy" id="6984"/>
    <lineage>
        <taxon>Eukaryota</taxon>
        <taxon>Metazoa</taxon>
        <taxon>Ecdysozoa</taxon>
        <taxon>Arthropoda</taxon>
        <taxon>Hexapoda</taxon>
        <taxon>Insecta</taxon>
        <taxon>Pterygota</taxon>
        <taxon>Neoptera</taxon>
        <taxon>Polyneoptera</taxon>
        <taxon>Dictyoptera</taxon>
        <taxon>Blattodea</taxon>
        <taxon>Blaberoidea</taxon>
        <taxon>Blaberidae</taxon>
        <taxon>Diplopterinae</taxon>
        <taxon>Diploptera</taxon>
    </lineage>
</organism>
<dbReference type="Proteomes" id="UP001233999">
    <property type="component" value="Unassembled WGS sequence"/>
</dbReference>
<accession>A0AAD8EKD4</accession>
<evidence type="ECO:0000313" key="2">
    <source>
        <dbReference type="Proteomes" id="UP001233999"/>
    </source>
</evidence>
<sequence length="222" mass="25802">CLDWSFSGSKTSTDLAVMSLDTFALRPDLRDRTVLNVSLTNIGFTNFRYRIQSIGQKNFTFCTEIKLPTYVNISNLHFDCYWIGTKNVGMPYELNYLAEKGALREARSFLFRINGKKVNENMEEWFPFLYVDKTELPVITARWHQTPISLEIRPNYVVRIIDKDIELASQQVDGTHWNSSNDELSYNYTFGMFPKHGHYKVELKVLCNLKNCKTVESPCIII</sequence>
<name>A0AAD8EKD4_DIPPU</name>
<reference evidence="1" key="1">
    <citation type="journal article" date="2023" name="IScience">
        <title>Live-bearing cockroach genome reveals convergent evolutionary mechanisms linked to viviparity in insects and beyond.</title>
        <authorList>
            <person name="Fouks B."/>
            <person name="Harrison M.C."/>
            <person name="Mikhailova A.A."/>
            <person name="Marchal E."/>
            <person name="English S."/>
            <person name="Carruthers M."/>
            <person name="Jennings E.C."/>
            <person name="Chiamaka E.L."/>
            <person name="Frigard R.A."/>
            <person name="Pippel M."/>
            <person name="Attardo G.M."/>
            <person name="Benoit J.B."/>
            <person name="Bornberg-Bauer E."/>
            <person name="Tobe S.S."/>
        </authorList>
    </citation>
    <scope>NUCLEOTIDE SEQUENCE</scope>
    <source>
        <strain evidence="1">Stay&amp;Tobe</strain>
    </source>
</reference>
<keyword evidence="2" id="KW-1185">Reference proteome</keyword>
<dbReference type="EMBL" id="JASPKZ010003188">
    <property type="protein sequence ID" value="KAJ9593845.1"/>
    <property type="molecule type" value="Genomic_DNA"/>
</dbReference>
<protein>
    <submittedName>
        <fullName evidence="1">Uncharacterized protein</fullName>
    </submittedName>
</protein>